<keyword evidence="4" id="KW-1133">Transmembrane helix</keyword>
<dbReference type="Pfam" id="PF02902">
    <property type="entry name" value="Peptidase_C48"/>
    <property type="match status" value="1"/>
</dbReference>
<gene>
    <name evidence="8" type="ORF">F2Q68_00012342</name>
    <name evidence="7" type="ORF">F2Q70_00018749</name>
</gene>
<keyword evidence="4" id="KW-0812">Transmembrane</keyword>
<protein>
    <recommendedName>
        <fullName evidence="9">Ubiquitin-like protease family profile domain-containing protein</fullName>
    </recommendedName>
</protein>
<evidence type="ECO:0000256" key="4">
    <source>
        <dbReference type="SAM" id="Phobius"/>
    </source>
</evidence>
<dbReference type="PANTHER" id="PTHR48449">
    <property type="entry name" value="DUF1985 DOMAIN-CONTAINING PROTEIN"/>
    <property type="match status" value="1"/>
</dbReference>
<dbReference type="InterPro" id="IPR038765">
    <property type="entry name" value="Papain-like_cys_pep_sf"/>
</dbReference>
<evidence type="ECO:0000256" key="3">
    <source>
        <dbReference type="ARBA" id="ARBA00022801"/>
    </source>
</evidence>
<evidence type="ECO:0008006" key="9">
    <source>
        <dbReference type="Google" id="ProtNLM"/>
    </source>
</evidence>
<evidence type="ECO:0000259" key="5">
    <source>
        <dbReference type="Pfam" id="PF02902"/>
    </source>
</evidence>
<reference evidence="7" key="1">
    <citation type="submission" date="2019-12" db="EMBL/GenBank/DDBJ databases">
        <title>Genome sequencing and annotation of Brassica cretica.</title>
        <authorList>
            <person name="Studholme D.J."/>
            <person name="Sarris P.F."/>
        </authorList>
    </citation>
    <scope>NUCLEOTIDE SEQUENCE</scope>
    <source>
        <strain evidence="8">PFS-001/15</strain>
        <strain evidence="7">PFS-102/07</strain>
        <tissue evidence="7">Leaf</tissue>
    </source>
</reference>
<dbReference type="Pfam" id="PF09331">
    <property type="entry name" value="DUF1985"/>
    <property type="match status" value="1"/>
</dbReference>
<dbReference type="Gene3D" id="3.40.395.10">
    <property type="entry name" value="Adenoviral Proteinase, Chain A"/>
    <property type="match status" value="1"/>
</dbReference>
<evidence type="ECO:0000256" key="1">
    <source>
        <dbReference type="ARBA" id="ARBA00005234"/>
    </source>
</evidence>
<comment type="caution">
    <text evidence="7">The sequence shown here is derived from an EMBL/GenBank/DDBJ whole genome shotgun (WGS) entry which is preliminary data.</text>
</comment>
<dbReference type="Proteomes" id="UP000712281">
    <property type="component" value="Unassembled WGS sequence"/>
</dbReference>
<feature type="transmembrane region" description="Helical" evidence="4">
    <location>
        <begin position="23"/>
        <end position="40"/>
    </location>
</feature>
<dbReference type="GO" id="GO:0006508">
    <property type="term" value="P:proteolysis"/>
    <property type="evidence" value="ECO:0007669"/>
    <property type="project" value="UniProtKB-KW"/>
</dbReference>
<dbReference type="GO" id="GO:0008234">
    <property type="term" value="F:cysteine-type peptidase activity"/>
    <property type="evidence" value="ECO:0007669"/>
    <property type="project" value="InterPro"/>
</dbReference>
<organism evidence="7">
    <name type="scientific">Brassica cretica</name>
    <name type="common">Mustard</name>
    <dbReference type="NCBI Taxonomy" id="69181"/>
    <lineage>
        <taxon>Eukaryota</taxon>
        <taxon>Viridiplantae</taxon>
        <taxon>Streptophyta</taxon>
        <taxon>Embryophyta</taxon>
        <taxon>Tracheophyta</taxon>
        <taxon>Spermatophyta</taxon>
        <taxon>Magnoliopsida</taxon>
        <taxon>eudicotyledons</taxon>
        <taxon>Gunneridae</taxon>
        <taxon>Pentapetalae</taxon>
        <taxon>rosids</taxon>
        <taxon>malvids</taxon>
        <taxon>Brassicales</taxon>
        <taxon>Brassicaceae</taxon>
        <taxon>Brassiceae</taxon>
        <taxon>Brassica</taxon>
    </lineage>
</organism>
<dbReference type="InterPro" id="IPR015410">
    <property type="entry name" value="DUF1985"/>
</dbReference>
<proteinExistence type="inferred from homology"/>
<dbReference type="EMBL" id="QGKW02000717">
    <property type="protein sequence ID" value="KAF2597298.1"/>
    <property type="molecule type" value="Genomic_DNA"/>
</dbReference>
<feature type="domain" description="DUF1985" evidence="6">
    <location>
        <begin position="139"/>
        <end position="255"/>
    </location>
</feature>
<sequence>MAIVVIIFCPATFSPARNRKRRLTLFSVSFSLFYVSFSFLSGSSLRFHKSTDLVLSADEKRDDNRRWNKIILGGMEIELPKCIAEGGVEHHVDKINNTCRLTVLGLVKQELEDEYNDVLRDLVFGPILAMNEHQLKYSGRKPFRISMQEFYAVTGLKCEADKDTDFEAWRNDKWFWGTLLKQNGDVDMKTIRLKHFKECKDSSRVDRVRLVYLCVICFVMAKDEKIDIPHAYIRLVMDFDKMRKYPLGLHAYDLLPDSIKNEGRVSRIDVPASERPQPLAMPIPRLKRKDEKLDDVEMPGFHGNLHNVNVSQSSKIDLDMAKVDDPMEWITPLTSFKPKETSLPFLQDIDFPEDRVKDKDYSLVFVPEESWAKLVEWKLQIGPSMFTKEMSARKVGPTEWLKNYVNFLLMEDHDLCGMWTSVVFFDCAGLKHHKDVEPFANLIPQIVKAVQSAENKKHLNVRTYKVVYVPVPFINKISSDCRVYALKFIECHALGLDFTLVNDDNIREARQKIAYDLWEAANDPELMLRMSKYTPPKIITSNVAELV</sequence>
<dbReference type="PANTHER" id="PTHR48449:SF1">
    <property type="entry name" value="DUF1985 DOMAIN-CONTAINING PROTEIN"/>
    <property type="match status" value="1"/>
</dbReference>
<feature type="domain" description="Ubiquitin-like protease family profile" evidence="5">
    <location>
        <begin position="421"/>
        <end position="519"/>
    </location>
</feature>
<evidence type="ECO:0000313" key="8">
    <source>
        <dbReference type="EMBL" id="KAF2597298.1"/>
    </source>
</evidence>
<evidence type="ECO:0000313" key="7">
    <source>
        <dbReference type="EMBL" id="KAF2560501.1"/>
    </source>
</evidence>
<dbReference type="AlphaFoldDB" id="A0A8S9HML2"/>
<evidence type="ECO:0000259" key="6">
    <source>
        <dbReference type="Pfam" id="PF09331"/>
    </source>
</evidence>
<comment type="similarity">
    <text evidence="1">Belongs to the peptidase C48 family.</text>
</comment>
<name>A0A8S9HML2_BRACR</name>
<evidence type="ECO:0000256" key="2">
    <source>
        <dbReference type="ARBA" id="ARBA00022670"/>
    </source>
</evidence>
<keyword evidence="2" id="KW-0645">Protease</keyword>
<keyword evidence="3" id="KW-0378">Hydrolase</keyword>
<keyword evidence="4" id="KW-0472">Membrane</keyword>
<dbReference type="EMBL" id="QGKY02001250">
    <property type="protein sequence ID" value="KAF2560501.1"/>
    <property type="molecule type" value="Genomic_DNA"/>
</dbReference>
<dbReference type="InterPro" id="IPR003653">
    <property type="entry name" value="Peptidase_C48_C"/>
</dbReference>
<accession>A0A8S9HML2</accession>
<dbReference type="SUPFAM" id="SSF54001">
    <property type="entry name" value="Cysteine proteinases"/>
    <property type="match status" value="1"/>
</dbReference>